<comment type="caution">
    <text evidence="3">The sequence shown here is derived from an EMBL/GenBank/DDBJ whole genome shotgun (WGS) entry which is preliminary data.</text>
</comment>
<dbReference type="SUPFAM" id="SSF69255">
    <property type="entry name" value="gp5 N-terminal domain-like"/>
    <property type="match status" value="1"/>
</dbReference>
<reference evidence="3 4" key="1">
    <citation type="submission" date="2023-07" db="EMBL/GenBank/DDBJ databases">
        <title>Sequencing the genomes of 1000 actinobacteria strains.</title>
        <authorList>
            <person name="Klenk H.-P."/>
        </authorList>
    </citation>
    <scope>NUCLEOTIDE SEQUENCE [LARGE SCALE GENOMIC DNA]</scope>
    <source>
        <strain evidence="3 4">DSM 44109</strain>
    </source>
</reference>
<dbReference type="Proteomes" id="UP001230426">
    <property type="component" value="Unassembled WGS sequence"/>
</dbReference>
<name>A0ABT9RME0_9ACTN</name>
<feature type="domain" description="Peptidase S74" evidence="2">
    <location>
        <begin position="128"/>
        <end position="178"/>
    </location>
</feature>
<dbReference type="RefSeq" id="WP_306876408.1">
    <property type="nucleotide sequence ID" value="NZ_JAUSRB010000004.1"/>
</dbReference>
<proteinExistence type="predicted"/>
<accession>A0ABT9RME0</accession>
<evidence type="ECO:0000259" key="2">
    <source>
        <dbReference type="Pfam" id="PF13884"/>
    </source>
</evidence>
<evidence type="ECO:0008006" key="5">
    <source>
        <dbReference type="Google" id="ProtNLM"/>
    </source>
</evidence>
<dbReference type="Pfam" id="PF13884">
    <property type="entry name" value="Peptidase_S74"/>
    <property type="match status" value="1"/>
</dbReference>
<dbReference type="Pfam" id="PF04717">
    <property type="entry name" value="Phage_base_V"/>
    <property type="match status" value="1"/>
</dbReference>
<protein>
    <recommendedName>
        <fullName evidence="5">Peptidase S74 domain-containing protein</fullName>
    </recommendedName>
</protein>
<dbReference type="InterPro" id="IPR006531">
    <property type="entry name" value="Gp5/Vgr_OB"/>
</dbReference>
<evidence type="ECO:0000313" key="3">
    <source>
        <dbReference type="EMBL" id="MDP9870464.1"/>
    </source>
</evidence>
<evidence type="ECO:0000313" key="4">
    <source>
        <dbReference type="Proteomes" id="UP001230426"/>
    </source>
</evidence>
<sequence length="228" mass="24376">MREHTGKYQAIVVSARDPKNQRRITARVPDVLGQTVSEWARPATIVDAPLKPGAMVWITFPNGDLRWPVYHVPNDPKHGRIIPTGGSLSVDGPGPAGVVLDAKVHAKKSNSGYVAMVATAFEIASTTELKERIRPLTTDALAAVKAAPSYEWCYTSDHTSDSRLHVGPLLEDLPEVVQASASTVDTGAVIGILWEAVRTLSAKVELLEQALATANEIANPNTLNGDSG</sequence>
<gene>
    <name evidence="3" type="ORF">J2S55_009802</name>
</gene>
<dbReference type="InterPro" id="IPR030392">
    <property type="entry name" value="S74_ICA"/>
</dbReference>
<organism evidence="3 4">
    <name type="scientific">Streptosporangium brasiliense</name>
    <dbReference type="NCBI Taxonomy" id="47480"/>
    <lineage>
        <taxon>Bacteria</taxon>
        <taxon>Bacillati</taxon>
        <taxon>Actinomycetota</taxon>
        <taxon>Actinomycetes</taxon>
        <taxon>Streptosporangiales</taxon>
        <taxon>Streptosporangiaceae</taxon>
        <taxon>Streptosporangium</taxon>
    </lineage>
</organism>
<keyword evidence="4" id="KW-1185">Reference proteome</keyword>
<evidence type="ECO:0000259" key="1">
    <source>
        <dbReference type="Pfam" id="PF04717"/>
    </source>
</evidence>
<feature type="domain" description="Gp5/Type VI secretion system Vgr protein OB-fold" evidence="1">
    <location>
        <begin position="8"/>
        <end position="69"/>
    </location>
</feature>
<dbReference type="EMBL" id="JAUSRB010000004">
    <property type="protein sequence ID" value="MDP9870464.1"/>
    <property type="molecule type" value="Genomic_DNA"/>
</dbReference>